<proteinExistence type="predicted"/>
<accession>A0ABU8GW29</accession>
<dbReference type="Proteomes" id="UP001365781">
    <property type="component" value="Unassembled WGS sequence"/>
</dbReference>
<protein>
    <submittedName>
        <fullName evidence="1">TolC family protein</fullName>
    </submittedName>
</protein>
<dbReference type="EMBL" id="JBBAYM010000579">
    <property type="protein sequence ID" value="MEI5617400.1"/>
    <property type="molecule type" value="Genomic_DNA"/>
</dbReference>
<name>A0ABU8GW29_9ACTN</name>
<dbReference type="Gene3D" id="1.20.1600.10">
    <property type="entry name" value="Outer membrane efflux proteins (OEP)"/>
    <property type="match status" value="1"/>
</dbReference>
<organism evidence="1 2">
    <name type="scientific">Streptomyces brasiliscabiei</name>
    <dbReference type="NCBI Taxonomy" id="2736302"/>
    <lineage>
        <taxon>Bacteria</taxon>
        <taxon>Bacillati</taxon>
        <taxon>Actinomycetota</taxon>
        <taxon>Actinomycetes</taxon>
        <taxon>Kitasatosporales</taxon>
        <taxon>Streptomycetaceae</taxon>
        <taxon>Streptomyces</taxon>
    </lineage>
</organism>
<evidence type="ECO:0000313" key="2">
    <source>
        <dbReference type="Proteomes" id="UP001365781"/>
    </source>
</evidence>
<dbReference type="RefSeq" id="WP_336559257.1">
    <property type="nucleotide sequence ID" value="NZ_JBBAYM010000579.1"/>
</dbReference>
<gene>
    <name evidence="1" type="ORF">WB403_50790</name>
</gene>
<keyword evidence="2" id="KW-1185">Reference proteome</keyword>
<sequence length="74" mass="7884">MRAALAARADVLKAMTAYDTAEATLRIAVASQYPAITLGPGYTWDHGVVRWPFSLGLQIPSFDANHAAIRAALA</sequence>
<reference evidence="1 2" key="1">
    <citation type="submission" date="2024-03" db="EMBL/GenBank/DDBJ databases">
        <title>First Report of Pectobacterium brasiliscabiei causing potato scab in china.</title>
        <authorList>
            <person name="Handique U."/>
        </authorList>
    </citation>
    <scope>NUCLEOTIDE SEQUENCE [LARGE SCALE GENOMIC DNA]</scope>
    <source>
        <strain evidence="1 2">ZRIMU1503</strain>
    </source>
</reference>
<dbReference type="SUPFAM" id="SSF56954">
    <property type="entry name" value="Outer membrane efflux proteins (OEP)"/>
    <property type="match status" value="1"/>
</dbReference>
<evidence type="ECO:0000313" key="1">
    <source>
        <dbReference type="EMBL" id="MEI5617400.1"/>
    </source>
</evidence>
<comment type="caution">
    <text evidence="1">The sequence shown here is derived from an EMBL/GenBank/DDBJ whole genome shotgun (WGS) entry which is preliminary data.</text>
</comment>
<feature type="non-terminal residue" evidence="1">
    <location>
        <position position="74"/>
    </location>
</feature>